<sequence length="664" mass="73539">MAGPIGPPIPLVDSPKSPKDKALELSVDTGEVGETETPPTANIITFIPPHFSGHFNGLLYSYADGHRYQAIPHQTPTPLSEHQRRVQYFRGFERQGQSRPRSFNHENIPPWRIQPHSNQFYSANTSVRFSTPPSGDQSFEVHDVLNTAKAAHVQTGPIQNALAIVKTPPQPRLFLTKPTLPQSVQGVLPTLNAARHLPATEKGIAHISPAEVGTILGYFDIDPSGSQGAQAVAGIARSQTYVQRYRPGGETLNIRGFEAGIEMNLMRRRPFNLSMDLSTIVARRDKTDEEEHPSDLQGVGHQSENHTTVALDPPTTASQSTAAIMYHHRLRVYHSVRHRGLPRPSIEDRPLSVSGYSALQPSRINQQLMKLPSDDGRGARTFAPPAKKPEEVHHPPLFASESQPILDEKIVVDVLSVKARLPKSARQLLSVEIIKKILFLALHGIPSAAIAYEVHTEIPKIWKFSVPKRVQGITNMIDHYLVEIVAEANREGEAEDFISKLLTHALSKDWIPRSLQNAVEYIHSETAGGGTNGTEARRQAAKARIALQKWRSDNNGADPDLAPNAKGKRSSTDGDGSMPLTKRRKSVSRSSACQGLQVEMHDRQRLEELGYREGSLDTEKAMMNEWLEKLKKMKRLPSLMEAAQAAQDAQEAQEARMTRGDEDE</sequence>
<comment type="caution">
    <text evidence="2">The sequence shown here is derived from an EMBL/GenBank/DDBJ whole genome shotgun (WGS) entry which is preliminary data.</text>
</comment>
<feature type="compositionally biased region" description="Pro residues" evidence="1">
    <location>
        <begin position="1"/>
        <end position="10"/>
    </location>
</feature>
<proteinExistence type="predicted"/>
<organism evidence="2 3">
    <name type="scientific">Vermiconidia calcicola</name>
    <dbReference type="NCBI Taxonomy" id="1690605"/>
    <lineage>
        <taxon>Eukaryota</taxon>
        <taxon>Fungi</taxon>
        <taxon>Dikarya</taxon>
        <taxon>Ascomycota</taxon>
        <taxon>Pezizomycotina</taxon>
        <taxon>Dothideomycetes</taxon>
        <taxon>Dothideomycetidae</taxon>
        <taxon>Mycosphaerellales</taxon>
        <taxon>Extremaceae</taxon>
        <taxon>Vermiconidia</taxon>
    </lineage>
</organism>
<feature type="region of interest" description="Disordered" evidence="1">
    <location>
        <begin position="548"/>
        <end position="598"/>
    </location>
</feature>
<protein>
    <submittedName>
        <fullName evidence="2">Uncharacterized protein</fullName>
    </submittedName>
</protein>
<evidence type="ECO:0000313" key="2">
    <source>
        <dbReference type="EMBL" id="KAK5535771.1"/>
    </source>
</evidence>
<reference evidence="2 3" key="1">
    <citation type="submission" date="2023-06" db="EMBL/GenBank/DDBJ databases">
        <title>Black Yeasts Isolated from many extreme environments.</title>
        <authorList>
            <person name="Coleine C."/>
            <person name="Stajich J.E."/>
            <person name="Selbmann L."/>
        </authorList>
    </citation>
    <scope>NUCLEOTIDE SEQUENCE [LARGE SCALE GENOMIC DNA]</scope>
    <source>
        <strain evidence="2 3">CCFEE 5887</strain>
    </source>
</reference>
<dbReference type="Proteomes" id="UP001345827">
    <property type="component" value="Unassembled WGS sequence"/>
</dbReference>
<dbReference type="AlphaFoldDB" id="A0AAV9Q4I8"/>
<feature type="region of interest" description="Disordered" evidence="1">
    <location>
        <begin position="641"/>
        <end position="664"/>
    </location>
</feature>
<accession>A0AAV9Q4I8</accession>
<dbReference type="EMBL" id="JAXLQG010000009">
    <property type="protein sequence ID" value="KAK5535771.1"/>
    <property type="molecule type" value="Genomic_DNA"/>
</dbReference>
<feature type="compositionally biased region" description="Low complexity" evidence="1">
    <location>
        <begin position="641"/>
        <end position="652"/>
    </location>
</feature>
<keyword evidence="3" id="KW-1185">Reference proteome</keyword>
<gene>
    <name evidence="2" type="ORF">LTR25_005673</name>
</gene>
<name>A0AAV9Q4I8_9PEZI</name>
<evidence type="ECO:0000313" key="3">
    <source>
        <dbReference type="Proteomes" id="UP001345827"/>
    </source>
</evidence>
<feature type="region of interest" description="Disordered" evidence="1">
    <location>
        <begin position="1"/>
        <end position="22"/>
    </location>
</feature>
<feature type="region of interest" description="Disordered" evidence="1">
    <location>
        <begin position="285"/>
        <end position="306"/>
    </location>
</feature>
<evidence type="ECO:0000256" key="1">
    <source>
        <dbReference type="SAM" id="MobiDB-lite"/>
    </source>
</evidence>
<feature type="compositionally biased region" description="Basic and acidic residues" evidence="1">
    <location>
        <begin position="653"/>
        <end position="664"/>
    </location>
</feature>